<dbReference type="RefSeq" id="WP_196104948.1">
    <property type="nucleotide sequence ID" value="NZ_CP064942.1"/>
</dbReference>
<name>A0A7S9QEY3_9RHOB</name>
<dbReference type="AlphaFoldDB" id="A0A7S9QEY3"/>
<evidence type="ECO:0000313" key="3">
    <source>
        <dbReference type="Proteomes" id="UP000594800"/>
    </source>
</evidence>
<organism evidence="2 3">
    <name type="scientific">Pontivivens ytuae</name>
    <dbReference type="NCBI Taxonomy" id="2789856"/>
    <lineage>
        <taxon>Bacteria</taxon>
        <taxon>Pseudomonadati</taxon>
        <taxon>Pseudomonadota</taxon>
        <taxon>Alphaproteobacteria</taxon>
        <taxon>Rhodobacterales</taxon>
        <taxon>Paracoccaceae</taxon>
        <taxon>Pontivivens</taxon>
    </lineage>
</organism>
<accession>A0A7S9QEY3</accession>
<gene>
    <name evidence="2" type="ORF">I0K15_08160</name>
</gene>
<dbReference type="InterPro" id="IPR009506">
    <property type="entry name" value="YjiS-like"/>
</dbReference>
<evidence type="ECO:0000259" key="1">
    <source>
        <dbReference type="Pfam" id="PF06568"/>
    </source>
</evidence>
<reference evidence="2 3" key="1">
    <citation type="submission" date="2020-11" db="EMBL/GenBank/DDBJ databases">
        <title>Description of Pontivivens ytuae sp. nov. isolated from deep sea sediment of Mariana Trench.</title>
        <authorList>
            <person name="Wang Z."/>
            <person name="Sun Q.-L."/>
            <person name="Xu X.-D."/>
            <person name="Tang Y.-Z."/>
            <person name="Zhang J."/>
        </authorList>
    </citation>
    <scope>NUCLEOTIDE SEQUENCE [LARGE SCALE GENOMIC DNA]</scope>
    <source>
        <strain evidence="2 3">MT2928</strain>
    </source>
</reference>
<dbReference type="Pfam" id="PF06568">
    <property type="entry name" value="YjiS-like"/>
    <property type="match status" value="1"/>
</dbReference>
<sequence length="65" mass="7128">MAMMDPSFAAPRGASLFSRMIAAVSTWTREVRTEDGLHKLTDRELADIGLIRGDIPSVAQALARR</sequence>
<evidence type="ECO:0000313" key="2">
    <source>
        <dbReference type="EMBL" id="QPH55686.1"/>
    </source>
</evidence>
<proteinExistence type="predicted"/>
<keyword evidence="3" id="KW-1185">Reference proteome</keyword>
<feature type="domain" description="YjiS-like" evidence="1">
    <location>
        <begin position="22"/>
        <end position="55"/>
    </location>
</feature>
<protein>
    <submittedName>
        <fullName evidence="2">DUF1127 domain-containing protein</fullName>
    </submittedName>
</protein>
<dbReference type="KEGG" id="poz:I0K15_08160"/>
<dbReference type="Proteomes" id="UP000594800">
    <property type="component" value="Chromosome"/>
</dbReference>
<dbReference type="EMBL" id="CP064942">
    <property type="protein sequence ID" value="QPH55686.1"/>
    <property type="molecule type" value="Genomic_DNA"/>
</dbReference>